<evidence type="ECO:0000313" key="10">
    <source>
        <dbReference type="Proteomes" id="UP001251528"/>
    </source>
</evidence>
<comment type="cofactor">
    <cofactor evidence="6 7">
        <name>Ca(2+)</name>
        <dbReference type="ChEBI" id="CHEBI:29108"/>
    </cofactor>
    <text evidence="6 7">Binds 2 calcium ions per subunit.</text>
</comment>
<dbReference type="PANTHER" id="PTHR31356">
    <property type="entry name" value="THYLAKOID LUMENAL 29 KDA PROTEIN, CHLOROPLASTIC-RELATED"/>
    <property type="match status" value="1"/>
</dbReference>
<evidence type="ECO:0000256" key="5">
    <source>
        <dbReference type="ARBA" id="ARBA00023180"/>
    </source>
</evidence>
<dbReference type="PRINTS" id="PR00462">
    <property type="entry name" value="LIGNINASE"/>
</dbReference>
<evidence type="ECO:0000256" key="7">
    <source>
        <dbReference type="RuleBase" id="RU363051"/>
    </source>
</evidence>
<dbReference type="EMBL" id="JASWJB010000313">
    <property type="protein sequence ID" value="KAK2591722.1"/>
    <property type="molecule type" value="Genomic_DNA"/>
</dbReference>
<evidence type="ECO:0000256" key="3">
    <source>
        <dbReference type="ARBA" id="ARBA00022617"/>
    </source>
</evidence>
<protein>
    <recommendedName>
        <fullName evidence="7">Peroxidase</fullName>
        <ecNumber evidence="7">1.11.1.-</ecNumber>
    </recommendedName>
</protein>
<keyword evidence="4 7" id="KW-0560">Oxidoreductase</keyword>
<feature type="binding site" evidence="6">
    <location>
        <position position="91"/>
    </location>
    <ligand>
        <name>Ca(2+)</name>
        <dbReference type="ChEBI" id="CHEBI:29108"/>
        <label>2</label>
    </ligand>
</feature>
<feature type="binding site" evidence="6">
    <location>
        <position position="84"/>
    </location>
    <ligand>
        <name>Ca(2+)</name>
        <dbReference type="ChEBI" id="CHEBI:29108"/>
        <label>2</label>
    </ligand>
</feature>
<organism evidence="9 10">
    <name type="scientific">Conoideocrella luteorostrata</name>
    <dbReference type="NCBI Taxonomy" id="1105319"/>
    <lineage>
        <taxon>Eukaryota</taxon>
        <taxon>Fungi</taxon>
        <taxon>Dikarya</taxon>
        <taxon>Ascomycota</taxon>
        <taxon>Pezizomycotina</taxon>
        <taxon>Sordariomycetes</taxon>
        <taxon>Hypocreomycetidae</taxon>
        <taxon>Hypocreales</taxon>
        <taxon>Clavicipitaceae</taxon>
        <taxon>Conoideocrella</taxon>
    </lineage>
</organism>
<feature type="binding site" description="axial binding residue" evidence="6">
    <location>
        <position position="66"/>
    </location>
    <ligand>
        <name>heme b</name>
        <dbReference type="ChEBI" id="CHEBI:60344"/>
    </ligand>
    <ligandPart>
        <name>Fe</name>
        <dbReference type="ChEBI" id="CHEBI:18248"/>
    </ligandPart>
</feature>
<dbReference type="PRINTS" id="PR00458">
    <property type="entry name" value="PEROXIDASE"/>
</dbReference>
<dbReference type="InterPro" id="IPR010255">
    <property type="entry name" value="Haem_peroxidase_sf"/>
</dbReference>
<keyword evidence="5" id="KW-0325">Glycoprotein</keyword>
<proteinExistence type="inferred from homology"/>
<evidence type="ECO:0000256" key="1">
    <source>
        <dbReference type="ARBA" id="ARBA00006089"/>
    </source>
</evidence>
<dbReference type="AlphaFoldDB" id="A0AAJ0CFP2"/>
<accession>A0AAJ0CFP2</accession>
<dbReference type="EC" id="1.11.1.-" evidence="7"/>
<comment type="similarity">
    <text evidence="1 7">Belongs to the peroxidase family. Ligninase subfamily.</text>
</comment>
<keyword evidence="6 7" id="KW-0106">Calcium</keyword>
<dbReference type="PROSITE" id="PS50873">
    <property type="entry name" value="PEROXIDASE_4"/>
    <property type="match status" value="1"/>
</dbReference>
<dbReference type="GO" id="GO:0034599">
    <property type="term" value="P:cellular response to oxidative stress"/>
    <property type="evidence" value="ECO:0007669"/>
    <property type="project" value="InterPro"/>
</dbReference>
<dbReference type="GO" id="GO:0004601">
    <property type="term" value="F:peroxidase activity"/>
    <property type="evidence" value="ECO:0007669"/>
    <property type="project" value="UniProtKB-KW"/>
</dbReference>
<evidence type="ECO:0000256" key="6">
    <source>
        <dbReference type="PIRSR" id="PIRSR601621-2"/>
    </source>
</evidence>
<evidence type="ECO:0000256" key="2">
    <source>
        <dbReference type="ARBA" id="ARBA00022559"/>
    </source>
</evidence>
<dbReference type="GO" id="GO:0042744">
    <property type="term" value="P:hydrogen peroxide catabolic process"/>
    <property type="evidence" value="ECO:0007669"/>
    <property type="project" value="TreeGrafter"/>
</dbReference>
<keyword evidence="3 6" id="KW-0349">Heme</keyword>
<sequence>MSAANVATVTCPLGPRVRSFVGRKDNHNPAPDGLLPLAEDSVDYLLSLFSNKTISASELVALVGAHSTSRQFLTDKSRSGDPQDSTPGIWDVAFYRETLLPITPARIFRFESDVGLSRDERTKHVWTGFAGPFGQIPWNRAYAKAYVRMSLLGVYNINDLTECTEAVPLPVSLLRPPFLQRPCKHGRD</sequence>
<comment type="caution">
    <text evidence="9">The sequence shown here is derived from an EMBL/GenBank/DDBJ whole genome shotgun (WGS) entry which is preliminary data.</text>
</comment>
<evidence type="ECO:0000259" key="8">
    <source>
        <dbReference type="PROSITE" id="PS50873"/>
    </source>
</evidence>
<dbReference type="Pfam" id="PF00141">
    <property type="entry name" value="peroxidase"/>
    <property type="match status" value="1"/>
</dbReference>
<dbReference type="InterPro" id="IPR001621">
    <property type="entry name" value="Ligninase"/>
</dbReference>
<feature type="binding site" evidence="6">
    <location>
        <position position="67"/>
    </location>
    <ligand>
        <name>Ca(2+)</name>
        <dbReference type="ChEBI" id="CHEBI:29108"/>
        <label>2</label>
    </ligand>
</feature>
<keyword evidence="6 7" id="KW-0479">Metal-binding</keyword>
<comment type="cofactor">
    <cofactor evidence="6">
        <name>heme b</name>
        <dbReference type="ChEBI" id="CHEBI:60344"/>
    </cofactor>
    <text evidence="6">Binds 1 heme b (iron(II)-protoporphyrin IX) group per subunit.</text>
</comment>
<dbReference type="GO" id="GO:0000302">
    <property type="term" value="P:response to reactive oxygen species"/>
    <property type="evidence" value="ECO:0007669"/>
    <property type="project" value="TreeGrafter"/>
</dbReference>
<feature type="binding site" evidence="6">
    <location>
        <position position="86"/>
    </location>
    <ligand>
        <name>Ca(2+)</name>
        <dbReference type="ChEBI" id="CHEBI:29108"/>
        <label>2</label>
    </ligand>
</feature>
<feature type="domain" description="Plant heme peroxidase family profile" evidence="8">
    <location>
        <begin position="1"/>
        <end position="67"/>
    </location>
</feature>
<keyword evidence="6" id="KW-0408">Iron</keyword>
<dbReference type="GO" id="GO:0046872">
    <property type="term" value="F:metal ion binding"/>
    <property type="evidence" value="ECO:0007669"/>
    <property type="project" value="UniProtKB-UniRule"/>
</dbReference>
<keyword evidence="2 7" id="KW-0575">Peroxidase</keyword>
<evidence type="ECO:0000256" key="4">
    <source>
        <dbReference type="ARBA" id="ARBA00023002"/>
    </source>
</evidence>
<dbReference type="InterPro" id="IPR002016">
    <property type="entry name" value="Haem_peroxidase"/>
</dbReference>
<dbReference type="GO" id="GO:0020037">
    <property type="term" value="F:heme binding"/>
    <property type="evidence" value="ECO:0007669"/>
    <property type="project" value="UniProtKB-UniRule"/>
</dbReference>
<dbReference type="SUPFAM" id="SSF48113">
    <property type="entry name" value="Heme-dependent peroxidases"/>
    <property type="match status" value="1"/>
</dbReference>
<evidence type="ECO:0000313" key="9">
    <source>
        <dbReference type="EMBL" id="KAK2591722.1"/>
    </source>
</evidence>
<dbReference type="Gene3D" id="1.10.420.10">
    <property type="entry name" value="Peroxidase, domain 2"/>
    <property type="match status" value="1"/>
</dbReference>
<dbReference type="InterPro" id="IPR044831">
    <property type="entry name" value="Ccp1-like"/>
</dbReference>
<keyword evidence="10" id="KW-1185">Reference proteome</keyword>
<reference evidence="9" key="1">
    <citation type="submission" date="2023-06" db="EMBL/GenBank/DDBJ databases">
        <title>Conoideocrella luteorostrata (Hypocreales: Clavicipitaceae), a potential biocontrol fungus for elongate hemlock scale in United States Christmas tree production areas.</title>
        <authorList>
            <person name="Barrett H."/>
            <person name="Lovett B."/>
            <person name="Macias A.M."/>
            <person name="Stajich J.E."/>
            <person name="Kasson M.T."/>
        </authorList>
    </citation>
    <scope>NUCLEOTIDE SEQUENCE</scope>
    <source>
        <strain evidence="9">ARSEF 14590</strain>
    </source>
</reference>
<dbReference type="PANTHER" id="PTHR31356:SF66">
    <property type="entry name" value="CATALASE-PEROXIDASE"/>
    <property type="match status" value="1"/>
</dbReference>
<name>A0AAJ0CFP2_9HYPO</name>
<gene>
    <name evidence="9" type="ORF">QQS21_010576</name>
</gene>
<dbReference type="Proteomes" id="UP001251528">
    <property type="component" value="Unassembled WGS sequence"/>
</dbReference>